<dbReference type="PROSITE" id="PS51352">
    <property type="entry name" value="THIOREDOXIN_2"/>
    <property type="match status" value="2"/>
</dbReference>
<dbReference type="EMBL" id="WIXP02000005">
    <property type="protein sequence ID" value="KAF6210641.1"/>
    <property type="molecule type" value="Genomic_DNA"/>
</dbReference>
<keyword evidence="3" id="KW-1185">Reference proteome</keyword>
<accession>A0A8S9XQQ2</accession>
<evidence type="ECO:0000313" key="3">
    <source>
        <dbReference type="Proteomes" id="UP000466442"/>
    </source>
</evidence>
<reference evidence="2" key="1">
    <citation type="journal article" date="2021" name="Mol. Ecol. Resour.">
        <title>Apolygus lucorum genome provides insights into omnivorousness and mesophyll feeding.</title>
        <authorList>
            <person name="Liu Y."/>
            <person name="Liu H."/>
            <person name="Wang H."/>
            <person name="Huang T."/>
            <person name="Liu B."/>
            <person name="Yang B."/>
            <person name="Yin L."/>
            <person name="Li B."/>
            <person name="Zhang Y."/>
            <person name="Zhang S."/>
            <person name="Jiang F."/>
            <person name="Zhang X."/>
            <person name="Ren Y."/>
            <person name="Wang B."/>
            <person name="Wang S."/>
            <person name="Lu Y."/>
            <person name="Wu K."/>
            <person name="Fan W."/>
            <person name="Wang G."/>
        </authorList>
    </citation>
    <scope>NUCLEOTIDE SEQUENCE</scope>
    <source>
        <strain evidence="2">12Hb</strain>
    </source>
</reference>
<evidence type="ECO:0000313" key="2">
    <source>
        <dbReference type="EMBL" id="KAF6210641.1"/>
    </source>
</evidence>
<comment type="caution">
    <text evidence="2">The sequence shown here is derived from an EMBL/GenBank/DDBJ whole genome shotgun (WGS) entry which is preliminary data.</text>
</comment>
<dbReference type="PANTHER" id="PTHR45672:SF2">
    <property type="entry name" value="PROTEIN DISULFIDE-ISOMERASE A5"/>
    <property type="match status" value="1"/>
</dbReference>
<dbReference type="InterPro" id="IPR036249">
    <property type="entry name" value="Thioredoxin-like_sf"/>
</dbReference>
<dbReference type="CDD" id="cd02961">
    <property type="entry name" value="PDI_a_family"/>
    <property type="match status" value="3"/>
</dbReference>
<evidence type="ECO:0000259" key="1">
    <source>
        <dbReference type="PROSITE" id="PS51352"/>
    </source>
</evidence>
<dbReference type="SUPFAM" id="SSF52833">
    <property type="entry name" value="Thioredoxin-like"/>
    <property type="match status" value="4"/>
</dbReference>
<gene>
    <name evidence="2" type="ORF">GE061_013748</name>
</gene>
<dbReference type="Proteomes" id="UP000466442">
    <property type="component" value="Linkage Group LG5"/>
</dbReference>
<protein>
    <recommendedName>
        <fullName evidence="1">Thioredoxin domain-containing protein</fullName>
    </recommendedName>
</protein>
<feature type="domain" description="Thioredoxin" evidence="1">
    <location>
        <begin position="520"/>
        <end position="648"/>
    </location>
</feature>
<name>A0A8S9XQQ2_APOLU</name>
<organism evidence="2 3">
    <name type="scientific">Apolygus lucorum</name>
    <name type="common">Small green plant bug</name>
    <name type="synonym">Lygocoris lucorum</name>
    <dbReference type="NCBI Taxonomy" id="248454"/>
    <lineage>
        <taxon>Eukaryota</taxon>
        <taxon>Metazoa</taxon>
        <taxon>Ecdysozoa</taxon>
        <taxon>Arthropoda</taxon>
        <taxon>Hexapoda</taxon>
        <taxon>Insecta</taxon>
        <taxon>Pterygota</taxon>
        <taxon>Neoptera</taxon>
        <taxon>Paraneoptera</taxon>
        <taxon>Hemiptera</taxon>
        <taxon>Heteroptera</taxon>
        <taxon>Panheteroptera</taxon>
        <taxon>Cimicomorpha</taxon>
        <taxon>Miridae</taxon>
        <taxon>Mirini</taxon>
        <taxon>Apolygus</taxon>
    </lineage>
</organism>
<dbReference type="AlphaFoldDB" id="A0A8S9XQQ2"/>
<dbReference type="Gene3D" id="3.40.30.10">
    <property type="entry name" value="Glutaredoxin"/>
    <property type="match status" value="4"/>
</dbReference>
<dbReference type="GO" id="GO:0003756">
    <property type="term" value="F:protein disulfide isomerase activity"/>
    <property type="evidence" value="ECO:0007669"/>
    <property type="project" value="TreeGrafter"/>
</dbReference>
<dbReference type="InterPro" id="IPR013766">
    <property type="entry name" value="Thioredoxin_domain"/>
</dbReference>
<dbReference type="InterPro" id="IPR051063">
    <property type="entry name" value="PDI"/>
</dbReference>
<feature type="domain" description="Thioredoxin" evidence="1">
    <location>
        <begin position="61"/>
        <end position="177"/>
    </location>
</feature>
<dbReference type="PANTHER" id="PTHR45672">
    <property type="entry name" value="PROTEIN DISULFIDE-ISOMERASE C17H9.14C-RELATED"/>
    <property type="match status" value="1"/>
</dbReference>
<proteinExistence type="predicted"/>
<dbReference type="Pfam" id="PF00085">
    <property type="entry name" value="Thioredoxin"/>
    <property type="match status" value="4"/>
</dbReference>
<dbReference type="GO" id="GO:0006457">
    <property type="term" value="P:protein folding"/>
    <property type="evidence" value="ECO:0007669"/>
    <property type="project" value="TreeGrafter"/>
</dbReference>
<dbReference type="OrthoDB" id="2121326at2759"/>
<sequence length="667" mass="75876">MVLLKTLRIRNFPSQRAIQKWQQVPAAALHVRAGFVGPNTHVVENEWTLRAIFNKVTTKLSEILRFSDDSEVPELSSDNFHSYVKSSKRTLVMWYDPFCPVCRRSYVEFERFYQMVRGSLACGAINASENEDLARSQGIAAFPTFRLYVCNGRCSYKSYEGGLTASQMSAFVREFSYLDANLSSCMTKSAAQTKTAQVSIAIKHFFAPSNTHIIHRFVTYELVDNCIKQFTRHLSFSSVSSTISHVPRMVKIGKTNLVITQNVMEINGANFKEKINSFENVLVLFYTTWCNQCGESMNQFMKAAELIGEDVGVLALCNGEDSLEIVDKYYVGKIPTLKYFRRGRYVTDYIGDVTTELIVKFMKEPHIDEEFLLMVTKHKPHGDLHVSEVFTPTQKKMMWEGNNGLIVEVTTDNVETVIKENGSLLLLFYACWNRICVGLRHDYLTVAKAVEKSDVVLAACDCEEHVEVADKFLITKFPTIKYLKNGVVVRDFNGHWHSESILEFLQDPSKLQVIPKDGKRPKPQQMEDEGTPDYWKGVEGGDKILHFTDFNFKKLMNSNPAVLIMFYVTWCKSCTPLKREIGKAATQLSKDVGMLASCDAERNNEMADRFSIIKLPTMKYFKNGAHVSDYTGRRTAADIIAFMNNPRVAKVLPPLADFKRGPDKNYE</sequence>
<dbReference type="GO" id="GO:0005783">
    <property type="term" value="C:endoplasmic reticulum"/>
    <property type="evidence" value="ECO:0007669"/>
    <property type="project" value="TreeGrafter"/>
</dbReference>